<feature type="region of interest" description="Disordered" evidence="1">
    <location>
        <begin position="81"/>
        <end position="115"/>
    </location>
</feature>
<keyword evidence="3" id="KW-1185">Reference proteome</keyword>
<accession>A0A1L7WX72</accession>
<organism evidence="2 3">
    <name type="scientific">Phialocephala subalpina</name>
    <dbReference type="NCBI Taxonomy" id="576137"/>
    <lineage>
        <taxon>Eukaryota</taxon>
        <taxon>Fungi</taxon>
        <taxon>Dikarya</taxon>
        <taxon>Ascomycota</taxon>
        <taxon>Pezizomycotina</taxon>
        <taxon>Leotiomycetes</taxon>
        <taxon>Helotiales</taxon>
        <taxon>Mollisiaceae</taxon>
        <taxon>Phialocephala</taxon>
        <taxon>Phialocephala fortinii species complex</taxon>
    </lineage>
</organism>
<evidence type="ECO:0000313" key="2">
    <source>
        <dbReference type="EMBL" id="CZR57358.1"/>
    </source>
</evidence>
<dbReference type="Proteomes" id="UP000184330">
    <property type="component" value="Unassembled WGS sequence"/>
</dbReference>
<gene>
    <name evidence="2" type="ORF">PAC_07247</name>
</gene>
<dbReference type="AlphaFoldDB" id="A0A1L7WX72"/>
<dbReference type="EMBL" id="FJOG01000009">
    <property type="protein sequence ID" value="CZR57358.1"/>
    <property type="molecule type" value="Genomic_DNA"/>
</dbReference>
<protein>
    <submittedName>
        <fullName evidence="2">Uncharacterized protein</fullName>
    </submittedName>
</protein>
<name>A0A1L7WX72_9HELO</name>
<evidence type="ECO:0000313" key="3">
    <source>
        <dbReference type="Proteomes" id="UP000184330"/>
    </source>
</evidence>
<reference evidence="2 3" key="1">
    <citation type="submission" date="2016-03" db="EMBL/GenBank/DDBJ databases">
        <authorList>
            <person name="Ploux O."/>
        </authorList>
    </citation>
    <scope>NUCLEOTIDE SEQUENCE [LARGE SCALE GENOMIC DNA]</scope>
    <source>
        <strain evidence="2 3">UAMH 11012</strain>
    </source>
</reference>
<proteinExistence type="predicted"/>
<evidence type="ECO:0000256" key="1">
    <source>
        <dbReference type="SAM" id="MobiDB-lite"/>
    </source>
</evidence>
<sequence length="115" mass="13407">MSTSIVTMKRLKGVDWAKEIRRYPVEWGRTGKEPIKSSWSLIRLFYRAKWWWARLGKKEARREAQEVRQDMVDEGLGEEFATMFDNGQEDENTPENSHDGPDIQEVSEIASGMLT</sequence>